<dbReference type="InterPro" id="IPR036514">
    <property type="entry name" value="SGNH_hydro_sf"/>
</dbReference>
<dbReference type="SUPFAM" id="SSF52266">
    <property type="entry name" value="SGNH hydrolase"/>
    <property type="match status" value="1"/>
</dbReference>
<gene>
    <name evidence="1" type="ORF">CI109_104188</name>
</gene>
<keyword evidence="2" id="KW-1185">Reference proteome</keyword>
<name>A0AAJ8LMA6_9TREE</name>
<dbReference type="InterPro" id="IPR001087">
    <property type="entry name" value="GDSL"/>
</dbReference>
<reference evidence="1" key="1">
    <citation type="submission" date="2017-08" db="EMBL/GenBank/DDBJ databases">
        <authorList>
            <person name="Cuomo C."/>
            <person name="Billmyre B."/>
            <person name="Heitman J."/>
        </authorList>
    </citation>
    <scope>NUCLEOTIDE SEQUENCE</scope>
    <source>
        <strain evidence="1">CBS 12478</strain>
    </source>
</reference>
<evidence type="ECO:0000313" key="1">
    <source>
        <dbReference type="EMBL" id="WWD19724.1"/>
    </source>
</evidence>
<dbReference type="Proteomes" id="UP000322225">
    <property type="component" value="Chromosome 7"/>
</dbReference>
<dbReference type="AlphaFoldDB" id="A0AAJ8LMA6"/>
<dbReference type="Gene3D" id="3.40.50.1110">
    <property type="entry name" value="SGNH hydrolase"/>
    <property type="match status" value="1"/>
</dbReference>
<protein>
    <recommendedName>
        <fullName evidence="3">SGNH hydrolase-type esterase domain-containing protein</fullName>
    </recommendedName>
</protein>
<evidence type="ECO:0000313" key="2">
    <source>
        <dbReference type="Proteomes" id="UP000322225"/>
    </source>
</evidence>
<dbReference type="KEGG" id="ksn:43588199"/>
<dbReference type="InterPro" id="IPR045136">
    <property type="entry name" value="Iah1-like"/>
</dbReference>
<dbReference type="PANTHER" id="PTHR14209:SF19">
    <property type="entry name" value="ISOAMYL ACETATE-HYDROLYZING ESTERASE 1 HOMOLOG"/>
    <property type="match status" value="1"/>
</dbReference>
<dbReference type="EMBL" id="CP144057">
    <property type="protein sequence ID" value="WWD19724.1"/>
    <property type="molecule type" value="Genomic_DNA"/>
</dbReference>
<sequence>MAAPTQDCIILFGDSLTQRQDVPGTFHEKLSQSYCRKLDVLNRGLGGYNTTLARPLLEHIFAKKGETAQTVRLVTIWFGANDACLPPNVRAVSLPTYRSNLNHFISSLVDPSTSPYAVSETPINIILITPPPIYPPQIPEDRQHIREVEHSAEYARIVREVGEEWKAKQGEGKESKIGILDLWSAIETKAGGLGDGLAPFFHDGVHMTTAGYAVLWDLFDNLIHTEFAGRGLDWEDLDDLPRRIPWWDEIDLDKPESVLERLGEPKFRR</sequence>
<reference evidence="1" key="2">
    <citation type="submission" date="2024-01" db="EMBL/GenBank/DDBJ databases">
        <title>Comparative genomics of Cryptococcus and Kwoniella reveals pathogenesis evolution and contrasting modes of karyotype evolution via chromosome fusion or intercentromeric recombination.</title>
        <authorList>
            <person name="Coelho M.A."/>
            <person name="David-Palma M."/>
            <person name="Shea T."/>
            <person name="Bowers K."/>
            <person name="McGinley-Smith S."/>
            <person name="Mohammad A.W."/>
            <person name="Gnirke A."/>
            <person name="Yurkov A.M."/>
            <person name="Nowrousian M."/>
            <person name="Sun S."/>
            <person name="Cuomo C.A."/>
            <person name="Heitman J."/>
        </authorList>
    </citation>
    <scope>NUCLEOTIDE SEQUENCE</scope>
    <source>
        <strain evidence="1">CBS 12478</strain>
    </source>
</reference>
<dbReference type="GO" id="GO:0016788">
    <property type="term" value="F:hydrolase activity, acting on ester bonds"/>
    <property type="evidence" value="ECO:0007669"/>
    <property type="project" value="InterPro"/>
</dbReference>
<accession>A0AAJ8LMA6</accession>
<dbReference type="PANTHER" id="PTHR14209">
    <property type="entry name" value="ISOAMYL ACETATE-HYDROLYZING ESTERASE 1"/>
    <property type="match status" value="1"/>
</dbReference>
<dbReference type="RefSeq" id="XP_065823500.1">
    <property type="nucleotide sequence ID" value="XM_065967428.1"/>
</dbReference>
<evidence type="ECO:0008006" key="3">
    <source>
        <dbReference type="Google" id="ProtNLM"/>
    </source>
</evidence>
<organism evidence="1 2">
    <name type="scientific">Kwoniella shandongensis</name>
    <dbReference type="NCBI Taxonomy" id="1734106"/>
    <lineage>
        <taxon>Eukaryota</taxon>
        <taxon>Fungi</taxon>
        <taxon>Dikarya</taxon>
        <taxon>Basidiomycota</taxon>
        <taxon>Agaricomycotina</taxon>
        <taxon>Tremellomycetes</taxon>
        <taxon>Tremellales</taxon>
        <taxon>Cryptococcaceae</taxon>
        <taxon>Kwoniella</taxon>
    </lineage>
</organism>
<dbReference type="GeneID" id="43588199"/>
<proteinExistence type="predicted"/>
<dbReference type="Pfam" id="PF00657">
    <property type="entry name" value="Lipase_GDSL"/>
    <property type="match status" value="1"/>
</dbReference>